<reference evidence="2 3" key="1">
    <citation type="submission" date="2020-03" db="EMBL/GenBank/DDBJ databases">
        <title>WGS of actinomycetes isolated from Thailand.</title>
        <authorList>
            <person name="Thawai C."/>
        </authorList>
    </citation>
    <scope>NUCLEOTIDE SEQUENCE [LARGE SCALE GENOMIC DNA]</scope>
    <source>
        <strain evidence="2 3">HSS6-12</strain>
    </source>
</reference>
<protein>
    <submittedName>
        <fullName evidence="2">DUF1772 domain-containing protein</fullName>
    </submittedName>
</protein>
<keyword evidence="1" id="KW-1133">Transmembrane helix</keyword>
<name>A0ABX0ZBI4_9ACTN</name>
<sequence>MTETLHVLVLLGSGTVAGVLFAVALSTVPALAAMPPDRYVQAHTLLGRNWDPTMPLIVLGTTLLDLWLAFRTTASAPRALIAVAAVCLLGVSVVSHFRNVPINRRVHRTDPADIPADWADPRPVWRRWHLLRTALALVAFTANSLAVTAF</sequence>
<dbReference type="Pfam" id="PF08592">
    <property type="entry name" value="Anthrone_oxy"/>
    <property type="match status" value="1"/>
</dbReference>
<dbReference type="InterPro" id="IPR013901">
    <property type="entry name" value="Anthrone_oxy"/>
</dbReference>
<comment type="caution">
    <text evidence="2">The sequence shown here is derived from an EMBL/GenBank/DDBJ whole genome shotgun (WGS) entry which is preliminary data.</text>
</comment>
<dbReference type="Proteomes" id="UP000783871">
    <property type="component" value="Unassembled WGS sequence"/>
</dbReference>
<dbReference type="RefSeq" id="WP_168001708.1">
    <property type="nucleotide sequence ID" value="NZ_JAATEO010000015.1"/>
</dbReference>
<keyword evidence="1" id="KW-0812">Transmembrane</keyword>
<accession>A0ABX0ZBI4</accession>
<feature type="transmembrane region" description="Helical" evidence="1">
    <location>
        <begin position="7"/>
        <end position="32"/>
    </location>
</feature>
<evidence type="ECO:0000313" key="3">
    <source>
        <dbReference type="Proteomes" id="UP000783871"/>
    </source>
</evidence>
<evidence type="ECO:0000313" key="2">
    <source>
        <dbReference type="EMBL" id="NJP33330.1"/>
    </source>
</evidence>
<feature type="transmembrane region" description="Helical" evidence="1">
    <location>
        <begin position="79"/>
        <end position="97"/>
    </location>
</feature>
<keyword evidence="1" id="KW-0472">Membrane</keyword>
<keyword evidence="3" id="KW-1185">Reference proteome</keyword>
<dbReference type="EMBL" id="JAATEO010000015">
    <property type="protein sequence ID" value="NJP33330.1"/>
    <property type="molecule type" value="Genomic_DNA"/>
</dbReference>
<evidence type="ECO:0000256" key="1">
    <source>
        <dbReference type="SAM" id="Phobius"/>
    </source>
</evidence>
<proteinExistence type="predicted"/>
<gene>
    <name evidence="2" type="ORF">HCJ94_15395</name>
</gene>
<organism evidence="2 3">
    <name type="scientific">Micromonospora thermarum</name>
    <dbReference type="NCBI Taxonomy" id="2720024"/>
    <lineage>
        <taxon>Bacteria</taxon>
        <taxon>Bacillati</taxon>
        <taxon>Actinomycetota</taxon>
        <taxon>Actinomycetes</taxon>
        <taxon>Micromonosporales</taxon>
        <taxon>Micromonosporaceae</taxon>
        <taxon>Micromonospora</taxon>
    </lineage>
</organism>